<dbReference type="AlphaFoldDB" id="A0A0F9QQP1"/>
<reference evidence="1" key="1">
    <citation type="journal article" date="2015" name="Nature">
        <title>Complex archaea that bridge the gap between prokaryotes and eukaryotes.</title>
        <authorList>
            <person name="Spang A."/>
            <person name="Saw J.H."/>
            <person name="Jorgensen S.L."/>
            <person name="Zaremba-Niedzwiedzka K."/>
            <person name="Martijn J."/>
            <person name="Lind A.E."/>
            <person name="van Eijk R."/>
            <person name="Schleper C."/>
            <person name="Guy L."/>
            <person name="Ettema T.J."/>
        </authorList>
    </citation>
    <scope>NUCLEOTIDE SEQUENCE</scope>
</reference>
<comment type="caution">
    <text evidence="1">The sequence shown here is derived from an EMBL/GenBank/DDBJ whole genome shotgun (WGS) entry which is preliminary data.</text>
</comment>
<accession>A0A0F9QQP1</accession>
<name>A0A0F9QQP1_9ZZZZ</name>
<proteinExistence type="predicted"/>
<gene>
    <name evidence="1" type="ORF">LCGC14_0744790</name>
</gene>
<protein>
    <submittedName>
        <fullName evidence="1">Uncharacterized protein</fullName>
    </submittedName>
</protein>
<dbReference type="EMBL" id="LAZR01001772">
    <property type="protein sequence ID" value="KKN39287.1"/>
    <property type="molecule type" value="Genomic_DNA"/>
</dbReference>
<evidence type="ECO:0000313" key="1">
    <source>
        <dbReference type="EMBL" id="KKN39287.1"/>
    </source>
</evidence>
<organism evidence="1">
    <name type="scientific">marine sediment metagenome</name>
    <dbReference type="NCBI Taxonomy" id="412755"/>
    <lineage>
        <taxon>unclassified sequences</taxon>
        <taxon>metagenomes</taxon>
        <taxon>ecological metagenomes</taxon>
    </lineage>
</organism>
<sequence>MARKITRKTKWTFVEAFKTRRAANIVGMRITRLERRRTKVVPFTSTFKVGGGKFQKETIYNLFIEKVR</sequence>